<dbReference type="AlphaFoldDB" id="A0AAD8HNF3"/>
<evidence type="ECO:0000256" key="3">
    <source>
        <dbReference type="ARBA" id="ARBA00022927"/>
    </source>
</evidence>
<evidence type="ECO:0000256" key="1">
    <source>
        <dbReference type="ARBA" id="ARBA00004202"/>
    </source>
</evidence>
<feature type="domain" description="CRAL-TRIO" evidence="8">
    <location>
        <begin position="142"/>
        <end position="316"/>
    </location>
</feature>
<dbReference type="CDD" id="cd00170">
    <property type="entry name" value="SEC14"/>
    <property type="match status" value="1"/>
</dbReference>
<dbReference type="GO" id="GO:0005886">
    <property type="term" value="C:plasma membrane"/>
    <property type="evidence" value="ECO:0007669"/>
    <property type="project" value="UniProtKB-SubCell"/>
</dbReference>
<evidence type="ECO:0000256" key="7">
    <source>
        <dbReference type="SAM" id="MobiDB-lite"/>
    </source>
</evidence>
<dbReference type="PROSITE" id="PS50191">
    <property type="entry name" value="CRAL_TRIO"/>
    <property type="match status" value="1"/>
</dbReference>
<evidence type="ECO:0000256" key="6">
    <source>
        <dbReference type="ARBA" id="ARBA00038020"/>
    </source>
</evidence>
<dbReference type="PANTHER" id="PTHR45657:SF29">
    <property type="entry name" value="PHOSPHATIDYLINOSITOL_PHOSPHATIDYLCHOLINE TRANSFER PROTEIN SFH12"/>
    <property type="match status" value="1"/>
</dbReference>
<gene>
    <name evidence="9" type="ORF">POM88_035661</name>
</gene>
<dbReference type="GO" id="GO:0015031">
    <property type="term" value="P:protein transport"/>
    <property type="evidence" value="ECO:0007669"/>
    <property type="project" value="UniProtKB-KW"/>
</dbReference>
<feature type="compositionally biased region" description="Polar residues" evidence="7">
    <location>
        <begin position="373"/>
        <end position="383"/>
    </location>
</feature>
<dbReference type="Gene3D" id="1.10.8.20">
    <property type="entry name" value="N-terminal domain of phosphatidylinositol transfer protein sec14p"/>
    <property type="match status" value="1"/>
</dbReference>
<keyword evidence="3" id="KW-0813">Transport</keyword>
<dbReference type="SUPFAM" id="SSF52087">
    <property type="entry name" value="CRAL/TRIO domain"/>
    <property type="match status" value="1"/>
</dbReference>
<reference evidence="9" key="2">
    <citation type="submission" date="2023-05" db="EMBL/GenBank/DDBJ databases">
        <authorList>
            <person name="Schelkunov M.I."/>
        </authorList>
    </citation>
    <scope>NUCLEOTIDE SEQUENCE</scope>
    <source>
        <strain evidence="9">Hsosn_3</strain>
        <tissue evidence="9">Leaf</tissue>
    </source>
</reference>
<feature type="compositionally biased region" description="Basic and acidic residues" evidence="7">
    <location>
        <begin position="353"/>
        <end position="372"/>
    </location>
</feature>
<keyword evidence="3" id="KW-0653">Protein transport</keyword>
<feature type="compositionally biased region" description="Basic and acidic residues" evidence="7">
    <location>
        <begin position="8"/>
        <end position="30"/>
    </location>
</feature>
<dbReference type="Pfam" id="PF03765">
    <property type="entry name" value="CRAL_TRIO_N"/>
    <property type="match status" value="1"/>
</dbReference>
<comment type="similarity">
    <text evidence="6">Belongs to the SFH family.</text>
</comment>
<evidence type="ECO:0000313" key="10">
    <source>
        <dbReference type="Proteomes" id="UP001237642"/>
    </source>
</evidence>
<comment type="caution">
    <text evidence="9">The sequence shown here is derived from an EMBL/GenBank/DDBJ whole genome shotgun (WGS) entry which is preliminary data.</text>
</comment>
<dbReference type="InterPro" id="IPR051026">
    <property type="entry name" value="PI/PC_transfer"/>
</dbReference>
<feature type="region of interest" description="Disordered" evidence="7">
    <location>
        <begin position="396"/>
        <end position="418"/>
    </location>
</feature>
<sequence length="604" mass="68559">MSDIMSRPIERPHRPSHEKIELESSEDERKTKLKSFKKKAINASTKLRRSFTKKGRRSSKIMSVVVDDEHDAEELQAVDTLRQTLILEDLLPSKHDDFHMMLRFLKARKFDIEKTKQMWADMIRWRKDFGADTIMEDFEFKERDEVRIYYPQGHHGVDKDGRPVYIESLGKVDANRIMQATTLDRYVKYHVQEFERNFTDKFPACSIAAKKHIDQSTTILDVQGVGLKSFNKAARDLLQRIQSIDGNNYPETLCRMYIINAGSGFRLLWNTVKSFVDPRTTAKINVLGNKYQSKLLEIIDASELPEFLGGTCKCGEKGGCMESDKGPWNDPEIMKMVRSGAHNCSTKLTSSLVDEKSSGGEHEKASGDEHSSSNKSVSFNLGSEGSLPSREYIEHPRLSPVHEVPISPKKSSTYQNNDLTPMVDKAVDATWPNPMQADKFSLSNAQDFYPINDSFKPGDGISNQIFSGIISLFMGIAATVRLIRNVPRKLTAATLYSSSMPGADDSVKGQADFYKTPSVTVSHNDYLMMMRRMSNLEEKVITLSQKPPTMPLEKEELLNAALSRVHDLEQEISATKKALDYALAQQADFIAFMEKKKKKRFFIF</sequence>
<dbReference type="EMBL" id="JAUIZM010000008">
    <property type="protein sequence ID" value="KAK1369569.1"/>
    <property type="molecule type" value="Genomic_DNA"/>
</dbReference>
<evidence type="ECO:0000256" key="2">
    <source>
        <dbReference type="ARBA" id="ARBA00004395"/>
    </source>
</evidence>
<keyword evidence="10" id="KW-1185">Reference proteome</keyword>
<keyword evidence="5" id="KW-0175">Coiled coil</keyword>
<dbReference type="SMART" id="SM00516">
    <property type="entry name" value="SEC14"/>
    <property type="match status" value="1"/>
</dbReference>
<dbReference type="InterPro" id="IPR001251">
    <property type="entry name" value="CRAL-TRIO_dom"/>
</dbReference>
<feature type="region of interest" description="Disordered" evidence="7">
    <location>
        <begin position="351"/>
        <end position="383"/>
    </location>
</feature>
<evidence type="ECO:0000256" key="5">
    <source>
        <dbReference type="ARBA" id="ARBA00023054"/>
    </source>
</evidence>
<evidence type="ECO:0000313" key="9">
    <source>
        <dbReference type="EMBL" id="KAK1369569.1"/>
    </source>
</evidence>
<comment type="subcellular location">
    <subcellularLocation>
        <location evidence="1">Cell membrane</location>
        <topology evidence="1">Peripheral membrane protein</topology>
    </subcellularLocation>
    <subcellularLocation>
        <location evidence="2">Golgi apparatus membrane</location>
        <topology evidence="2">Peripheral membrane protein</topology>
    </subcellularLocation>
</comment>
<feature type="region of interest" description="Disordered" evidence="7">
    <location>
        <begin position="1"/>
        <end position="35"/>
    </location>
</feature>
<dbReference type="Proteomes" id="UP001237642">
    <property type="component" value="Unassembled WGS sequence"/>
</dbReference>
<dbReference type="InterPro" id="IPR011074">
    <property type="entry name" value="CRAL/TRIO_N_dom"/>
</dbReference>
<accession>A0AAD8HNF3</accession>
<reference evidence="9" key="1">
    <citation type="submission" date="2023-02" db="EMBL/GenBank/DDBJ databases">
        <title>Genome of toxic invasive species Heracleum sosnowskyi carries increased number of genes despite the absence of recent whole-genome duplications.</title>
        <authorList>
            <person name="Schelkunov M."/>
            <person name="Shtratnikova V."/>
            <person name="Makarenko M."/>
            <person name="Klepikova A."/>
            <person name="Omelchenko D."/>
            <person name="Novikova G."/>
            <person name="Obukhova E."/>
            <person name="Bogdanov V."/>
            <person name="Penin A."/>
            <person name="Logacheva M."/>
        </authorList>
    </citation>
    <scope>NUCLEOTIDE SEQUENCE</scope>
    <source>
        <strain evidence="9">Hsosn_3</strain>
        <tissue evidence="9">Leaf</tissue>
    </source>
</reference>
<name>A0AAD8HNF3_9APIA</name>
<dbReference type="PANTHER" id="PTHR45657">
    <property type="entry name" value="CRAL-TRIO DOMAIN-CONTAINING PROTEIN YKL091C-RELATED"/>
    <property type="match status" value="1"/>
</dbReference>
<evidence type="ECO:0000259" key="8">
    <source>
        <dbReference type="PROSITE" id="PS50191"/>
    </source>
</evidence>
<dbReference type="SUPFAM" id="SSF46938">
    <property type="entry name" value="CRAL/TRIO N-terminal domain"/>
    <property type="match status" value="1"/>
</dbReference>
<feature type="compositionally biased region" description="Polar residues" evidence="7">
    <location>
        <begin position="409"/>
        <end position="418"/>
    </location>
</feature>
<dbReference type="Pfam" id="PF00650">
    <property type="entry name" value="CRAL_TRIO"/>
    <property type="match status" value="1"/>
</dbReference>
<dbReference type="Gene3D" id="3.40.525.10">
    <property type="entry name" value="CRAL-TRIO lipid binding domain"/>
    <property type="match status" value="1"/>
</dbReference>
<evidence type="ECO:0000256" key="4">
    <source>
        <dbReference type="ARBA" id="ARBA00023034"/>
    </source>
</evidence>
<protein>
    <submittedName>
        <fullName evidence="9">Phosphatidylinositol/phosphatidylcholine transfer protein SFH3-like</fullName>
    </submittedName>
</protein>
<proteinExistence type="inferred from homology"/>
<dbReference type="SMART" id="SM01100">
    <property type="entry name" value="CRAL_TRIO_N"/>
    <property type="match status" value="1"/>
</dbReference>
<dbReference type="FunFam" id="3.40.525.10:FF:000011">
    <property type="entry name" value="SEC14 cytosolic factor"/>
    <property type="match status" value="1"/>
</dbReference>
<dbReference type="InterPro" id="IPR036273">
    <property type="entry name" value="CRAL/TRIO_N_dom_sf"/>
</dbReference>
<keyword evidence="4" id="KW-0333">Golgi apparatus</keyword>
<dbReference type="InterPro" id="IPR036865">
    <property type="entry name" value="CRAL-TRIO_dom_sf"/>
</dbReference>
<dbReference type="GO" id="GO:0000139">
    <property type="term" value="C:Golgi membrane"/>
    <property type="evidence" value="ECO:0007669"/>
    <property type="project" value="UniProtKB-SubCell"/>
</dbReference>
<organism evidence="9 10">
    <name type="scientific">Heracleum sosnowskyi</name>
    <dbReference type="NCBI Taxonomy" id="360622"/>
    <lineage>
        <taxon>Eukaryota</taxon>
        <taxon>Viridiplantae</taxon>
        <taxon>Streptophyta</taxon>
        <taxon>Embryophyta</taxon>
        <taxon>Tracheophyta</taxon>
        <taxon>Spermatophyta</taxon>
        <taxon>Magnoliopsida</taxon>
        <taxon>eudicotyledons</taxon>
        <taxon>Gunneridae</taxon>
        <taxon>Pentapetalae</taxon>
        <taxon>asterids</taxon>
        <taxon>campanulids</taxon>
        <taxon>Apiales</taxon>
        <taxon>Apiaceae</taxon>
        <taxon>Apioideae</taxon>
        <taxon>apioid superclade</taxon>
        <taxon>Tordylieae</taxon>
        <taxon>Tordyliinae</taxon>
        <taxon>Heracleum</taxon>
    </lineage>
</organism>